<feature type="compositionally biased region" description="Low complexity" evidence="1">
    <location>
        <begin position="210"/>
        <end position="231"/>
    </location>
</feature>
<keyword evidence="2" id="KW-0812">Transmembrane</keyword>
<reference evidence="3 4" key="1">
    <citation type="submission" date="2020-03" db="EMBL/GenBank/DDBJ databases">
        <title>Two novel Motilibacter sp.</title>
        <authorList>
            <person name="Liu S."/>
        </authorList>
    </citation>
    <scope>NUCLEOTIDE SEQUENCE [LARGE SCALE GENOMIC DNA]</scope>
    <source>
        <strain evidence="3 4">E257</strain>
    </source>
</reference>
<dbReference type="InterPro" id="IPR016566">
    <property type="entry name" value="UCP010219"/>
</dbReference>
<keyword evidence="4" id="KW-1185">Reference proteome</keyword>
<dbReference type="Proteomes" id="UP000800981">
    <property type="component" value="Unassembled WGS sequence"/>
</dbReference>
<feature type="transmembrane region" description="Helical" evidence="2">
    <location>
        <begin position="39"/>
        <end position="56"/>
    </location>
</feature>
<feature type="transmembrane region" description="Helical" evidence="2">
    <location>
        <begin position="99"/>
        <end position="125"/>
    </location>
</feature>
<dbReference type="PIRSF" id="PIRSF010219">
    <property type="entry name" value="UCP010219"/>
    <property type="match status" value="1"/>
</dbReference>
<accession>A0ABX0GW29</accession>
<dbReference type="Pfam" id="PF11361">
    <property type="entry name" value="DUF3159"/>
    <property type="match status" value="1"/>
</dbReference>
<sequence>MGGGDLAAAVGGARGLVENALPGALFVVVYTVTKELTPSLWAGVGSAVVLAVLRLLRRETVQHAVGGLVGIAIGAWFAHRSGRAEAFYLPSLIKNAGFGAAYALSALVRWPILGVALGPLLGEGLTGWRSQPTRMRAYTLATWVWAGLFAIRLAVQVPLYAAGAVTTLGTANIFLGLPLYGLTIWITWRLLRVPKAEPADEPAGLDGVAAREAPAAPAGPAAPVPLAKPEA</sequence>
<evidence type="ECO:0000256" key="1">
    <source>
        <dbReference type="SAM" id="MobiDB-lite"/>
    </source>
</evidence>
<feature type="transmembrane region" description="Helical" evidence="2">
    <location>
        <begin position="161"/>
        <end position="186"/>
    </location>
</feature>
<gene>
    <name evidence="3" type="ORF">G9H71_08625</name>
</gene>
<evidence type="ECO:0000313" key="4">
    <source>
        <dbReference type="Proteomes" id="UP000800981"/>
    </source>
</evidence>
<evidence type="ECO:0000256" key="2">
    <source>
        <dbReference type="SAM" id="Phobius"/>
    </source>
</evidence>
<feature type="transmembrane region" description="Helical" evidence="2">
    <location>
        <begin position="63"/>
        <end position="79"/>
    </location>
</feature>
<comment type="caution">
    <text evidence="3">The sequence shown here is derived from an EMBL/GenBank/DDBJ whole genome shotgun (WGS) entry which is preliminary data.</text>
</comment>
<feature type="region of interest" description="Disordered" evidence="1">
    <location>
        <begin position="199"/>
        <end position="231"/>
    </location>
</feature>
<keyword evidence="2" id="KW-1133">Transmembrane helix</keyword>
<name>A0ABX0GW29_9ACTN</name>
<proteinExistence type="predicted"/>
<protein>
    <submittedName>
        <fullName evidence="3">DUF3159 domain-containing protein</fullName>
    </submittedName>
</protein>
<keyword evidence="2" id="KW-0472">Membrane</keyword>
<feature type="transmembrane region" description="Helical" evidence="2">
    <location>
        <begin position="137"/>
        <end position="155"/>
    </location>
</feature>
<dbReference type="EMBL" id="JAANNP010000003">
    <property type="protein sequence ID" value="NHC13844.1"/>
    <property type="molecule type" value="Genomic_DNA"/>
</dbReference>
<organism evidence="3 4">
    <name type="scientific">Motilibacter deserti</name>
    <dbReference type="NCBI Taxonomy" id="2714956"/>
    <lineage>
        <taxon>Bacteria</taxon>
        <taxon>Bacillati</taxon>
        <taxon>Actinomycetota</taxon>
        <taxon>Actinomycetes</taxon>
        <taxon>Motilibacterales</taxon>
        <taxon>Motilibacteraceae</taxon>
        <taxon>Motilibacter</taxon>
    </lineage>
</organism>
<evidence type="ECO:0000313" key="3">
    <source>
        <dbReference type="EMBL" id="NHC13844.1"/>
    </source>
</evidence>